<dbReference type="InterPro" id="IPR000719">
    <property type="entry name" value="Prot_kinase_dom"/>
</dbReference>
<dbReference type="Proteomes" id="UP001497480">
    <property type="component" value="Unassembled WGS sequence"/>
</dbReference>
<keyword evidence="4" id="KW-1185">Reference proteome</keyword>
<sequence length="264" mass="29630">MKERLKGKCQVIKKGGAVIWRQNFGYFSFNQHTFYMSPFSNVTIYAFDATKKYSIQNNFLLVFLVKVEHKNLSKWLLHHEEIKHKAVQQDKHQARPGQASTRPGKHRARSSTGPGQAPGQASTRPGQASGQVRQAPGHAKHRARSGKHQARQASTRLGRQDGTCEGRVQNKTGQDRDESGLEKDKMINFVNQLIFVVPHLDPNSHSQCGIVIWGSGVVIGQGTYSSVYKARDLETNKIVALEKVRFANMDPESVPFMAREIILL</sequence>
<evidence type="ECO:0000313" key="3">
    <source>
        <dbReference type="EMBL" id="CAL0309599.1"/>
    </source>
</evidence>
<feature type="compositionally biased region" description="Polar residues" evidence="1">
    <location>
        <begin position="110"/>
        <end position="132"/>
    </location>
</feature>
<dbReference type="GO" id="GO:0004672">
    <property type="term" value="F:protein kinase activity"/>
    <property type="evidence" value="ECO:0007669"/>
    <property type="project" value="InterPro"/>
</dbReference>
<feature type="region of interest" description="Disordered" evidence="1">
    <location>
        <begin position="86"/>
        <end position="180"/>
    </location>
</feature>
<organism evidence="3 4">
    <name type="scientific">Lupinus luteus</name>
    <name type="common">European yellow lupine</name>
    <dbReference type="NCBI Taxonomy" id="3873"/>
    <lineage>
        <taxon>Eukaryota</taxon>
        <taxon>Viridiplantae</taxon>
        <taxon>Streptophyta</taxon>
        <taxon>Embryophyta</taxon>
        <taxon>Tracheophyta</taxon>
        <taxon>Spermatophyta</taxon>
        <taxon>Magnoliopsida</taxon>
        <taxon>eudicotyledons</taxon>
        <taxon>Gunneridae</taxon>
        <taxon>Pentapetalae</taxon>
        <taxon>rosids</taxon>
        <taxon>fabids</taxon>
        <taxon>Fabales</taxon>
        <taxon>Fabaceae</taxon>
        <taxon>Papilionoideae</taxon>
        <taxon>50 kb inversion clade</taxon>
        <taxon>genistoids sensu lato</taxon>
        <taxon>core genistoids</taxon>
        <taxon>Genisteae</taxon>
        <taxon>Lupinus</taxon>
    </lineage>
</organism>
<dbReference type="EMBL" id="CAXHTB010000007">
    <property type="protein sequence ID" value="CAL0309599.1"/>
    <property type="molecule type" value="Genomic_DNA"/>
</dbReference>
<feature type="domain" description="Protein kinase" evidence="2">
    <location>
        <begin position="213"/>
        <end position="264"/>
    </location>
</feature>
<dbReference type="AlphaFoldDB" id="A0AAV1WKN3"/>
<protein>
    <recommendedName>
        <fullName evidence="2">Protein kinase domain-containing protein</fullName>
    </recommendedName>
</protein>
<dbReference type="Gene3D" id="3.30.200.20">
    <property type="entry name" value="Phosphorylase Kinase, domain 1"/>
    <property type="match status" value="1"/>
</dbReference>
<gene>
    <name evidence="3" type="ORF">LLUT_LOCUS10659</name>
</gene>
<evidence type="ECO:0000259" key="2">
    <source>
        <dbReference type="PROSITE" id="PS50011"/>
    </source>
</evidence>
<feature type="compositionally biased region" description="Basic residues" evidence="1">
    <location>
        <begin position="138"/>
        <end position="150"/>
    </location>
</feature>
<name>A0AAV1WKN3_LUPLU</name>
<dbReference type="GO" id="GO:0005524">
    <property type="term" value="F:ATP binding"/>
    <property type="evidence" value="ECO:0007669"/>
    <property type="project" value="InterPro"/>
</dbReference>
<evidence type="ECO:0000256" key="1">
    <source>
        <dbReference type="SAM" id="MobiDB-lite"/>
    </source>
</evidence>
<dbReference type="PROSITE" id="PS50011">
    <property type="entry name" value="PROTEIN_KINASE_DOM"/>
    <property type="match status" value="1"/>
</dbReference>
<dbReference type="SUPFAM" id="SSF56112">
    <property type="entry name" value="Protein kinase-like (PK-like)"/>
    <property type="match status" value="1"/>
</dbReference>
<accession>A0AAV1WKN3</accession>
<reference evidence="3 4" key="1">
    <citation type="submission" date="2024-03" db="EMBL/GenBank/DDBJ databases">
        <authorList>
            <person name="Martinez-Hernandez J."/>
        </authorList>
    </citation>
    <scope>NUCLEOTIDE SEQUENCE [LARGE SCALE GENOMIC DNA]</scope>
</reference>
<dbReference type="InterPro" id="IPR011009">
    <property type="entry name" value="Kinase-like_dom_sf"/>
</dbReference>
<evidence type="ECO:0000313" key="4">
    <source>
        <dbReference type="Proteomes" id="UP001497480"/>
    </source>
</evidence>
<comment type="caution">
    <text evidence="3">The sequence shown here is derived from an EMBL/GenBank/DDBJ whole genome shotgun (WGS) entry which is preliminary data.</text>
</comment>
<proteinExistence type="predicted"/>